<dbReference type="SUPFAM" id="SSF51735">
    <property type="entry name" value="NAD(P)-binding Rossmann-fold domains"/>
    <property type="match status" value="1"/>
</dbReference>
<dbReference type="PANTHER" id="PTHR43580">
    <property type="entry name" value="OXIDOREDUCTASE GLYR1-RELATED"/>
    <property type="match status" value="1"/>
</dbReference>
<dbReference type="InterPro" id="IPR006115">
    <property type="entry name" value="6PGDH_NADP-bd"/>
</dbReference>
<dbReference type="Pfam" id="PF14833">
    <property type="entry name" value="NAD_binding_11"/>
    <property type="match status" value="1"/>
</dbReference>
<sequence length="301" mass="31304">MSHAAQTVGIIGIGQLGSPIADNLMKAGFRVVGYRRTDIQQFVERGGVAAASPAAVAAAADVLLLCLPGEEASRDALAGPDGVLAGLKPGQPVIELGTYRKQFKLEQAALLEGHGARPLEAEVSGSPPMIAARKGALYLGGEAALVETCRPVLEAIAEKQFHLGPYGAAVAIKLIANYLLTIHTLAAAEAINMGTRAGFDPQVVAEVIGQGAGTSAMFTLRGPMMAARRFTPAPGPFTTLEKYLDLAGAMARELGCATPLFEAAAPYFYRGLHSEMAGEDISAVIKLIESDSTPLTPKEPQ</sequence>
<dbReference type="EMBL" id="WSES01000007">
    <property type="protein sequence ID" value="MVW62946.1"/>
    <property type="molecule type" value="Genomic_DNA"/>
</dbReference>
<dbReference type="PANTHER" id="PTHR43580:SF2">
    <property type="entry name" value="CYTOKINE-LIKE NUCLEAR FACTOR N-PAC"/>
    <property type="match status" value="1"/>
</dbReference>
<evidence type="ECO:0000313" key="6">
    <source>
        <dbReference type="EMBL" id="MVW62946.1"/>
    </source>
</evidence>
<evidence type="ECO:0000313" key="7">
    <source>
        <dbReference type="Proteomes" id="UP000443353"/>
    </source>
</evidence>
<evidence type="ECO:0000256" key="2">
    <source>
        <dbReference type="ARBA" id="ARBA00023027"/>
    </source>
</evidence>
<dbReference type="Pfam" id="PF03446">
    <property type="entry name" value="NAD_binding_2"/>
    <property type="match status" value="1"/>
</dbReference>
<name>A0A7X3G3C5_9BURK</name>
<dbReference type="Gene3D" id="1.10.1040.10">
    <property type="entry name" value="N-(1-d-carboxylethyl)-l-norvaline Dehydrogenase, domain 2"/>
    <property type="match status" value="1"/>
</dbReference>
<dbReference type="Gene3D" id="3.40.50.720">
    <property type="entry name" value="NAD(P)-binding Rossmann-like Domain"/>
    <property type="match status" value="1"/>
</dbReference>
<proteinExistence type="predicted"/>
<organism evidence="6 7">
    <name type="scientific">Massilia cellulosiltytica</name>
    <dbReference type="NCBI Taxonomy" id="2683234"/>
    <lineage>
        <taxon>Bacteria</taxon>
        <taxon>Pseudomonadati</taxon>
        <taxon>Pseudomonadota</taxon>
        <taxon>Betaproteobacteria</taxon>
        <taxon>Burkholderiales</taxon>
        <taxon>Oxalobacteraceae</taxon>
        <taxon>Telluria group</taxon>
        <taxon>Massilia</taxon>
    </lineage>
</organism>
<accession>A0A7X3G3C5</accession>
<dbReference type="InterPro" id="IPR008927">
    <property type="entry name" value="6-PGluconate_DH-like_C_sf"/>
</dbReference>
<feature type="active site" evidence="3">
    <location>
        <position position="173"/>
    </location>
</feature>
<dbReference type="InterPro" id="IPR013328">
    <property type="entry name" value="6PGD_dom2"/>
</dbReference>
<protein>
    <submittedName>
        <fullName evidence="6">NAD-binding protein</fullName>
    </submittedName>
</protein>
<dbReference type="GO" id="GO:0050661">
    <property type="term" value="F:NADP binding"/>
    <property type="evidence" value="ECO:0007669"/>
    <property type="project" value="InterPro"/>
</dbReference>
<dbReference type="InterPro" id="IPR029154">
    <property type="entry name" value="HIBADH-like_NADP-bd"/>
</dbReference>
<dbReference type="PIRSF" id="PIRSF000103">
    <property type="entry name" value="HIBADH"/>
    <property type="match status" value="1"/>
</dbReference>
<dbReference type="SUPFAM" id="SSF48179">
    <property type="entry name" value="6-phosphogluconate dehydrogenase C-terminal domain-like"/>
    <property type="match status" value="1"/>
</dbReference>
<dbReference type="GO" id="GO:0016491">
    <property type="term" value="F:oxidoreductase activity"/>
    <property type="evidence" value="ECO:0007669"/>
    <property type="project" value="UniProtKB-KW"/>
</dbReference>
<dbReference type="GO" id="GO:0051287">
    <property type="term" value="F:NAD binding"/>
    <property type="evidence" value="ECO:0007669"/>
    <property type="project" value="InterPro"/>
</dbReference>
<feature type="domain" description="3-hydroxyisobutyrate dehydrogenase-like NAD-binding" evidence="5">
    <location>
        <begin position="167"/>
        <end position="288"/>
    </location>
</feature>
<feature type="domain" description="6-phosphogluconate dehydrogenase NADP-binding" evidence="4">
    <location>
        <begin position="7"/>
        <end position="164"/>
    </location>
</feature>
<keyword evidence="2" id="KW-0520">NAD</keyword>
<dbReference type="InterPro" id="IPR051265">
    <property type="entry name" value="HIBADH-related_NP60_sf"/>
</dbReference>
<comment type="caution">
    <text evidence="6">The sequence shown here is derived from an EMBL/GenBank/DDBJ whole genome shotgun (WGS) entry which is preliminary data.</text>
</comment>
<evidence type="ECO:0000256" key="3">
    <source>
        <dbReference type="PIRSR" id="PIRSR000103-1"/>
    </source>
</evidence>
<keyword evidence="7" id="KW-1185">Reference proteome</keyword>
<dbReference type="InterPro" id="IPR036291">
    <property type="entry name" value="NAD(P)-bd_dom_sf"/>
</dbReference>
<dbReference type="InterPro" id="IPR015815">
    <property type="entry name" value="HIBADH-related"/>
</dbReference>
<keyword evidence="1" id="KW-0560">Oxidoreductase</keyword>
<evidence type="ECO:0000256" key="1">
    <source>
        <dbReference type="ARBA" id="ARBA00023002"/>
    </source>
</evidence>
<evidence type="ECO:0000259" key="4">
    <source>
        <dbReference type="Pfam" id="PF03446"/>
    </source>
</evidence>
<gene>
    <name evidence="6" type="ORF">GPY61_23800</name>
</gene>
<reference evidence="6 7" key="1">
    <citation type="submission" date="2019-12" db="EMBL/GenBank/DDBJ databases">
        <authorList>
            <person name="Li C."/>
            <person name="Zhao J."/>
        </authorList>
    </citation>
    <scope>NUCLEOTIDE SEQUENCE [LARGE SCALE GENOMIC DNA]</scope>
    <source>
        <strain evidence="6 7">NEAU-DD11</strain>
    </source>
</reference>
<evidence type="ECO:0000259" key="5">
    <source>
        <dbReference type="Pfam" id="PF14833"/>
    </source>
</evidence>
<dbReference type="AlphaFoldDB" id="A0A7X3G3C5"/>
<dbReference type="Proteomes" id="UP000443353">
    <property type="component" value="Unassembled WGS sequence"/>
</dbReference>
<dbReference type="RefSeq" id="WP_160410104.1">
    <property type="nucleotide sequence ID" value="NZ_WSES01000007.1"/>
</dbReference>